<evidence type="ECO:0000313" key="2">
    <source>
        <dbReference type="EMBL" id="QJE94243.1"/>
    </source>
</evidence>
<dbReference type="RefSeq" id="WP_169452464.1">
    <property type="nucleotide sequence ID" value="NZ_CP051774.1"/>
</dbReference>
<dbReference type="Proteomes" id="UP000501812">
    <property type="component" value="Chromosome"/>
</dbReference>
<proteinExistence type="predicted"/>
<reference evidence="2 3" key="1">
    <citation type="submission" date="2020-04" db="EMBL/GenBank/DDBJ databases">
        <title>Luteolibacter sp. G-1-1-1 isolated from soil.</title>
        <authorList>
            <person name="Dahal R.H."/>
        </authorList>
    </citation>
    <scope>NUCLEOTIDE SEQUENCE [LARGE SCALE GENOMIC DNA]</scope>
    <source>
        <strain evidence="2 3">G-1-1-1</strain>
    </source>
</reference>
<evidence type="ECO:0000256" key="1">
    <source>
        <dbReference type="SAM" id="Phobius"/>
    </source>
</evidence>
<accession>A0A858RDI7</accession>
<gene>
    <name evidence="2" type="ORF">HHL09_00070</name>
</gene>
<feature type="transmembrane region" description="Helical" evidence="1">
    <location>
        <begin position="48"/>
        <end position="70"/>
    </location>
</feature>
<keyword evidence="1" id="KW-0812">Transmembrane</keyword>
<dbReference type="KEGG" id="luo:HHL09_00070"/>
<feature type="transmembrane region" description="Helical" evidence="1">
    <location>
        <begin position="90"/>
        <end position="116"/>
    </location>
</feature>
<organism evidence="2 3">
    <name type="scientific">Luteolibacter luteus</name>
    <dbReference type="NCBI Taxonomy" id="2728835"/>
    <lineage>
        <taxon>Bacteria</taxon>
        <taxon>Pseudomonadati</taxon>
        <taxon>Verrucomicrobiota</taxon>
        <taxon>Verrucomicrobiia</taxon>
        <taxon>Verrucomicrobiales</taxon>
        <taxon>Verrucomicrobiaceae</taxon>
        <taxon>Luteolibacter</taxon>
    </lineage>
</organism>
<feature type="transmembrane region" description="Helical" evidence="1">
    <location>
        <begin position="24"/>
        <end position="41"/>
    </location>
</feature>
<name>A0A858RDI7_9BACT</name>
<keyword evidence="1" id="KW-1133">Transmembrane helix</keyword>
<keyword evidence="3" id="KW-1185">Reference proteome</keyword>
<evidence type="ECO:0000313" key="3">
    <source>
        <dbReference type="Proteomes" id="UP000501812"/>
    </source>
</evidence>
<protein>
    <submittedName>
        <fullName evidence="2">Uncharacterized protein</fullName>
    </submittedName>
</protein>
<dbReference type="EMBL" id="CP051774">
    <property type="protein sequence ID" value="QJE94243.1"/>
    <property type="molecule type" value="Genomic_DNA"/>
</dbReference>
<sequence length="200" mass="21137">MSDLPEDKESNEVDAVILLISKRLLWALGICVVISLGVAAVNSSNKGWFPGSAAPTAAFLAGVFGGFIGIQRRLKTLEPHDLALMSKSLIYTWLSPFIGGLLGFLVYVLFVSGLLAGDLFPKFLAIVSPGDVKVASGGTTSETGVTGLEGYRAGLDIVATIAGRPSDYAKLVFWAFLAGFSENFVTNIVGQFEGKATERT</sequence>
<dbReference type="AlphaFoldDB" id="A0A858RDI7"/>
<keyword evidence="1" id="KW-0472">Membrane</keyword>